<comment type="caution">
    <text evidence="1">The sequence shown here is derived from an EMBL/GenBank/DDBJ whole genome shotgun (WGS) entry which is preliminary data.</text>
</comment>
<sequence length="581" mass="64387">MADPLAIVGSLAAGLQLVTVAGQGLLVTIKLMRDLRDTPDKLKALLNDVEGSISRLCYNCNAGSVIYQNLDAPQMNRLSQCAASLYPVLEEIHAMLEAFAGEERGRTSAVRQLWKSMVSLKLEGELTSKLERLHRLNVELVRELGMIGLGTQMLTNGLISAGSERLQHGFTNIEEKIDSLQTDFQKFTLSVQRAQYITSFSDVVEMEASGPIELPEQNQFSPVGPGIPVPRVPQERAEQLRRYLAGSTGIGAVGLRVLSPGELPDATLDAILFSLRTFYTLGNFDSSSAVTRPKFWRDTDLAIYLMKVDTGTQRGASESQMRAFSLLKHSTRGATNVMSEGTATFLIELLSTLSPLNTRTCSYVRKGLLIYFTELAREQLVPGHPVRLVLEKLKTDNDSKDVTIQALSFIVDRLQINLGPLHDLSMLGTVRLSAVLRRNGDYSEAIKVVSERLRAIRSILGPGSYQERKLARQLEHIYMDQQDWVSALSVCFEIVGQREPEGIMVLDPRHHDEVAVYTMEDIAKICECSGNFEQAVAWTKQALVSGSLVWGETESLGHIRDKLRELLRSLNREDGIALPES</sequence>
<dbReference type="EMBL" id="JAGPNK010000012">
    <property type="protein sequence ID" value="KAH7310805.1"/>
    <property type="molecule type" value="Genomic_DNA"/>
</dbReference>
<dbReference type="AlphaFoldDB" id="A0A8K0WN73"/>
<name>A0A8K0WN73_9HYPO</name>
<evidence type="ECO:0008006" key="3">
    <source>
        <dbReference type="Google" id="ProtNLM"/>
    </source>
</evidence>
<accession>A0A8K0WN73</accession>
<dbReference type="InterPro" id="IPR011990">
    <property type="entry name" value="TPR-like_helical_dom_sf"/>
</dbReference>
<keyword evidence="2" id="KW-1185">Reference proteome</keyword>
<dbReference type="Proteomes" id="UP000813444">
    <property type="component" value="Unassembled WGS sequence"/>
</dbReference>
<proteinExistence type="predicted"/>
<gene>
    <name evidence="1" type="ORF">B0I35DRAFT_453128</name>
</gene>
<evidence type="ECO:0000313" key="1">
    <source>
        <dbReference type="EMBL" id="KAH7310805.1"/>
    </source>
</evidence>
<dbReference type="OrthoDB" id="5308957at2759"/>
<organism evidence="1 2">
    <name type="scientific">Stachybotrys elegans</name>
    <dbReference type="NCBI Taxonomy" id="80388"/>
    <lineage>
        <taxon>Eukaryota</taxon>
        <taxon>Fungi</taxon>
        <taxon>Dikarya</taxon>
        <taxon>Ascomycota</taxon>
        <taxon>Pezizomycotina</taxon>
        <taxon>Sordariomycetes</taxon>
        <taxon>Hypocreomycetidae</taxon>
        <taxon>Hypocreales</taxon>
        <taxon>Stachybotryaceae</taxon>
        <taxon>Stachybotrys</taxon>
    </lineage>
</organism>
<protein>
    <recommendedName>
        <fullName evidence="3">Fungal N-terminal domain-containing protein</fullName>
    </recommendedName>
</protein>
<dbReference type="Gene3D" id="1.25.40.10">
    <property type="entry name" value="Tetratricopeptide repeat domain"/>
    <property type="match status" value="1"/>
</dbReference>
<reference evidence="1" key="1">
    <citation type="journal article" date="2021" name="Nat. Commun.">
        <title>Genetic determinants of endophytism in the Arabidopsis root mycobiome.</title>
        <authorList>
            <person name="Mesny F."/>
            <person name="Miyauchi S."/>
            <person name="Thiergart T."/>
            <person name="Pickel B."/>
            <person name="Atanasova L."/>
            <person name="Karlsson M."/>
            <person name="Huettel B."/>
            <person name="Barry K.W."/>
            <person name="Haridas S."/>
            <person name="Chen C."/>
            <person name="Bauer D."/>
            <person name="Andreopoulos W."/>
            <person name="Pangilinan J."/>
            <person name="LaButti K."/>
            <person name="Riley R."/>
            <person name="Lipzen A."/>
            <person name="Clum A."/>
            <person name="Drula E."/>
            <person name="Henrissat B."/>
            <person name="Kohler A."/>
            <person name="Grigoriev I.V."/>
            <person name="Martin F.M."/>
            <person name="Hacquard S."/>
        </authorList>
    </citation>
    <scope>NUCLEOTIDE SEQUENCE</scope>
    <source>
        <strain evidence="1">MPI-CAGE-CH-0235</strain>
    </source>
</reference>
<evidence type="ECO:0000313" key="2">
    <source>
        <dbReference type="Proteomes" id="UP000813444"/>
    </source>
</evidence>